<dbReference type="Pfam" id="PF01263">
    <property type="entry name" value="Aldose_epim"/>
    <property type="match status" value="1"/>
</dbReference>
<evidence type="ECO:0000256" key="1">
    <source>
        <dbReference type="ARBA" id="ARBA00005028"/>
    </source>
</evidence>
<dbReference type="InterPro" id="IPR015443">
    <property type="entry name" value="Aldose_1-epimerase"/>
</dbReference>
<feature type="active site" description="Proton donor" evidence="6">
    <location>
        <position position="178"/>
    </location>
</feature>
<evidence type="ECO:0000256" key="2">
    <source>
        <dbReference type="ARBA" id="ARBA00006206"/>
    </source>
</evidence>
<reference evidence="9" key="1">
    <citation type="submission" date="2018-01" db="EMBL/GenBank/DDBJ databases">
        <authorList>
            <person name="Chaillou S."/>
        </authorList>
    </citation>
    <scope>NUCLEOTIDE SEQUENCE [LARGE SCALE GENOMIC DNA]</scope>
    <source>
        <strain evidence="9">MFPC41A2801</strain>
    </source>
</reference>
<dbReference type="EC" id="5.1.3.21" evidence="5"/>
<dbReference type="AlphaFoldDB" id="A0A2N9DVX5"/>
<dbReference type="InterPro" id="IPR014718">
    <property type="entry name" value="GH-type_carb-bd"/>
</dbReference>
<dbReference type="PANTHER" id="PTHR10091">
    <property type="entry name" value="ALDOSE-1-EPIMERASE"/>
    <property type="match status" value="1"/>
</dbReference>
<feature type="active site" description="Proton acceptor" evidence="6">
    <location>
        <position position="308"/>
    </location>
</feature>
<evidence type="ECO:0000313" key="10">
    <source>
        <dbReference type="Proteomes" id="UP000238739"/>
    </source>
</evidence>
<evidence type="ECO:0000256" key="3">
    <source>
        <dbReference type="ARBA" id="ARBA00023235"/>
    </source>
</evidence>
<keyword evidence="3 5" id="KW-0413">Isomerase</keyword>
<dbReference type="PIRSF" id="PIRSF005096">
    <property type="entry name" value="GALM"/>
    <property type="match status" value="1"/>
</dbReference>
<comment type="similarity">
    <text evidence="2 5">Belongs to the aldose epimerase family.</text>
</comment>
<comment type="caution">
    <text evidence="9">The sequence shown here is derived from an EMBL/GenBank/DDBJ whole genome shotgun (WGS) entry which is preliminary data.</text>
</comment>
<dbReference type="EMBL" id="OGVC01000018">
    <property type="protein sequence ID" value="SPC38674.1"/>
    <property type="molecule type" value="Genomic_DNA"/>
</dbReference>
<dbReference type="InterPro" id="IPR047215">
    <property type="entry name" value="Galactose_mutarotase-like"/>
</dbReference>
<proteinExistence type="inferred from homology"/>
<keyword evidence="10" id="KW-1185">Reference proteome</keyword>
<dbReference type="Proteomes" id="UP000238739">
    <property type="component" value="Unassembled WGS sequence"/>
</dbReference>
<dbReference type="GO" id="GO:0004034">
    <property type="term" value="F:aldose 1-epimerase activity"/>
    <property type="evidence" value="ECO:0007669"/>
    <property type="project" value="TreeGrafter"/>
</dbReference>
<comment type="function">
    <text evidence="5">Catalyzes the interconversion of alpha and beta anomers of maltose.</text>
</comment>
<organism evidence="9 10">
    <name type="scientific">Latilactobacillus fuchuensis</name>
    <dbReference type="NCBI Taxonomy" id="164393"/>
    <lineage>
        <taxon>Bacteria</taxon>
        <taxon>Bacillati</taxon>
        <taxon>Bacillota</taxon>
        <taxon>Bacilli</taxon>
        <taxon>Lactobacillales</taxon>
        <taxon>Lactobacillaceae</taxon>
        <taxon>Latilactobacillus</taxon>
    </lineage>
</organism>
<name>A0A2N9DVX5_9LACO</name>
<dbReference type="GO" id="GO:0005737">
    <property type="term" value="C:cytoplasm"/>
    <property type="evidence" value="ECO:0007669"/>
    <property type="project" value="TreeGrafter"/>
</dbReference>
<evidence type="ECO:0000256" key="5">
    <source>
        <dbReference type="PIRNR" id="PIRNR005096"/>
    </source>
</evidence>
<dbReference type="CDD" id="cd09019">
    <property type="entry name" value="galactose_mutarotase_like"/>
    <property type="match status" value="1"/>
</dbReference>
<dbReference type="UniPathway" id="UPA00242"/>
<dbReference type="RefSeq" id="WP_106483281.1">
    <property type="nucleotide sequence ID" value="NZ_LT984417.1"/>
</dbReference>
<keyword evidence="4 5" id="KW-0119">Carbohydrate metabolism</keyword>
<comment type="pathway">
    <text evidence="1 5">Carbohydrate metabolism; hexose metabolism.</text>
</comment>
<evidence type="ECO:0000256" key="7">
    <source>
        <dbReference type="PIRSR" id="PIRSR005096-2"/>
    </source>
</evidence>
<dbReference type="InterPro" id="IPR008183">
    <property type="entry name" value="Aldose_1/G6P_1-epimerase"/>
</dbReference>
<dbReference type="GO" id="GO:0006006">
    <property type="term" value="P:glucose metabolic process"/>
    <property type="evidence" value="ECO:0007669"/>
    <property type="project" value="TreeGrafter"/>
</dbReference>
<feature type="binding site" evidence="8">
    <location>
        <begin position="178"/>
        <end position="180"/>
    </location>
    <ligand>
        <name>beta-D-galactose</name>
        <dbReference type="ChEBI" id="CHEBI:27667"/>
    </ligand>
</feature>
<dbReference type="PANTHER" id="PTHR10091:SF0">
    <property type="entry name" value="GALACTOSE MUTAROTASE"/>
    <property type="match status" value="1"/>
</dbReference>
<evidence type="ECO:0000256" key="4">
    <source>
        <dbReference type="ARBA" id="ARBA00023277"/>
    </source>
</evidence>
<evidence type="ECO:0000256" key="8">
    <source>
        <dbReference type="PIRSR" id="PIRSR005096-3"/>
    </source>
</evidence>
<dbReference type="GO" id="GO:0050558">
    <property type="term" value="F:maltose epimerase activity"/>
    <property type="evidence" value="ECO:0007669"/>
    <property type="project" value="UniProtKB-EC"/>
</dbReference>
<accession>A0A2N9DVX5</accession>
<dbReference type="GO" id="GO:0030246">
    <property type="term" value="F:carbohydrate binding"/>
    <property type="evidence" value="ECO:0007669"/>
    <property type="project" value="InterPro"/>
</dbReference>
<protein>
    <recommendedName>
        <fullName evidence="5">Maltose epimerase</fullName>
        <ecNumber evidence="5">5.1.3.21</ecNumber>
    </recommendedName>
</protein>
<dbReference type="InterPro" id="IPR011013">
    <property type="entry name" value="Gal_mutarotase_sf_dom"/>
</dbReference>
<feature type="binding site" evidence="7">
    <location>
        <position position="246"/>
    </location>
    <ligand>
        <name>beta-D-galactose</name>
        <dbReference type="ChEBI" id="CHEBI:27667"/>
    </ligand>
</feature>
<dbReference type="SUPFAM" id="SSF74650">
    <property type="entry name" value="Galactose mutarotase-like"/>
    <property type="match status" value="1"/>
</dbReference>
<dbReference type="Gene3D" id="2.70.98.10">
    <property type="match status" value="1"/>
</dbReference>
<comment type="catalytic activity">
    <reaction evidence="5">
        <text>alpha-maltose = beta-maltose</text>
        <dbReference type="Rhea" id="RHEA:21228"/>
        <dbReference type="ChEBI" id="CHEBI:18147"/>
        <dbReference type="ChEBI" id="CHEBI:18167"/>
        <dbReference type="EC" id="5.1.3.21"/>
    </reaction>
</comment>
<sequence>MDIQTSHFDTYQHQPIDQITLTNDHGISAAFLTLGATWQQFLVPTPTGSKNLLLSFPHSTDYLNNPFYVCMAIGRIGGRLKNGQFPLAGQSITVPQNEGHNTLHGGPHGFHQFIWDYTTETKQDSVSICFKRLIKSSEDGFPGDLTMNICYTLDNDNQVTLTFTGDSSQTTVFNPTSHAYFNLSDTNHILNHSLALNSPQYLAVDAEKIPTGQLIDVQNTPFDFNNGQLLQPAIDALQSTTEKGLDDIFNVQPDRSDRIAVLKDQDSQRQITIKSKRNGLVVYTANSFTPDLPFENGVGHPYQGIALEPQTLPDTPNHPDFGDVTLPANQSKTYQIQYCYQQL</sequence>
<evidence type="ECO:0000313" key="9">
    <source>
        <dbReference type="EMBL" id="SPC38674.1"/>
    </source>
</evidence>
<gene>
    <name evidence="9" type="ORF">LFUMFP_250176</name>
</gene>
<evidence type="ECO:0000256" key="6">
    <source>
        <dbReference type="PIRSR" id="PIRSR005096-1"/>
    </source>
</evidence>
<dbReference type="GO" id="GO:0033499">
    <property type="term" value="P:galactose catabolic process via UDP-galactose, Leloir pathway"/>
    <property type="evidence" value="ECO:0007669"/>
    <property type="project" value="TreeGrafter"/>
</dbReference>